<dbReference type="PANTHER" id="PTHR35867:SF1">
    <property type="entry name" value="PROTEIN RSEC"/>
    <property type="match status" value="1"/>
</dbReference>
<keyword evidence="1" id="KW-1133">Transmembrane helix</keyword>
<keyword evidence="1" id="KW-0472">Membrane</keyword>
<dbReference type="Proteomes" id="UP000596063">
    <property type="component" value="Chromosome"/>
</dbReference>
<accession>A0A7T4R2F0</accession>
<dbReference type="PIRSF" id="PIRSF004923">
    <property type="entry name" value="RseC"/>
    <property type="match status" value="1"/>
</dbReference>
<proteinExistence type="predicted"/>
<dbReference type="AlphaFoldDB" id="A0A7T4R2F0"/>
<organism evidence="2 3">
    <name type="scientific">Spongiibacter nanhainus</name>
    <dbReference type="NCBI Taxonomy" id="2794344"/>
    <lineage>
        <taxon>Bacteria</taxon>
        <taxon>Pseudomonadati</taxon>
        <taxon>Pseudomonadota</taxon>
        <taxon>Gammaproteobacteria</taxon>
        <taxon>Cellvibrionales</taxon>
        <taxon>Spongiibacteraceae</taxon>
        <taxon>Spongiibacter</taxon>
    </lineage>
</organism>
<dbReference type="PANTHER" id="PTHR35867">
    <property type="entry name" value="PROTEIN RSEC"/>
    <property type="match status" value="1"/>
</dbReference>
<feature type="transmembrane region" description="Helical" evidence="1">
    <location>
        <begin position="106"/>
        <end position="125"/>
    </location>
</feature>
<evidence type="ECO:0000313" key="3">
    <source>
        <dbReference type="Proteomes" id="UP000596063"/>
    </source>
</evidence>
<protein>
    <submittedName>
        <fullName evidence="2">SoxR reducing system RseC family protein</fullName>
    </submittedName>
</protein>
<dbReference type="Pfam" id="PF04246">
    <property type="entry name" value="RseC_MucC"/>
    <property type="match status" value="1"/>
</dbReference>
<feature type="transmembrane region" description="Helical" evidence="1">
    <location>
        <begin position="76"/>
        <end position="100"/>
    </location>
</feature>
<dbReference type="InterPro" id="IPR026268">
    <property type="entry name" value="RseC"/>
</dbReference>
<evidence type="ECO:0000313" key="2">
    <source>
        <dbReference type="EMBL" id="QQD19213.1"/>
    </source>
</evidence>
<gene>
    <name evidence="2" type="ORF">I6N98_05000</name>
</gene>
<sequence length="164" mass="17525">MISETGRVVGIDDDALWVETVSRSTCGSCVAQNACGQGVLNRHFSGRRNQLRVRLGDRSADEFNLNDEVDISIPEVALVGGAMVVYLLPLVTMLTAAVLADRWWNSDGVAAVGALVGFVLGMALVRGHGVWASRRASFQPQIVARRGFASPPPLVQPLDPDGRA</sequence>
<dbReference type="KEGG" id="snan:I6N98_05000"/>
<keyword evidence="1" id="KW-0812">Transmembrane</keyword>
<keyword evidence="3" id="KW-1185">Reference proteome</keyword>
<dbReference type="EMBL" id="CP066167">
    <property type="protein sequence ID" value="QQD19213.1"/>
    <property type="molecule type" value="Genomic_DNA"/>
</dbReference>
<dbReference type="InterPro" id="IPR007359">
    <property type="entry name" value="SigmaE_reg_RseC_MucC"/>
</dbReference>
<dbReference type="RefSeq" id="WP_198570698.1">
    <property type="nucleotide sequence ID" value="NZ_CP066167.1"/>
</dbReference>
<reference evidence="2 3" key="1">
    <citation type="submission" date="2020-12" db="EMBL/GenBank/DDBJ databases">
        <authorList>
            <person name="Shan Y."/>
        </authorList>
    </citation>
    <scope>NUCLEOTIDE SEQUENCE [LARGE SCALE GENOMIC DNA]</scope>
    <source>
        <strain evidence="3">csc3.9</strain>
    </source>
</reference>
<evidence type="ECO:0000256" key="1">
    <source>
        <dbReference type="SAM" id="Phobius"/>
    </source>
</evidence>
<name>A0A7T4R2F0_9GAMM</name>